<dbReference type="Gene3D" id="3.30.70.1380">
    <property type="entry name" value="Transcriptional regulatory protein pf0864 domain like"/>
    <property type="match status" value="1"/>
</dbReference>
<dbReference type="GO" id="GO:0016151">
    <property type="term" value="F:nickel cation binding"/>
    <property type="evidence" value="ECO:0007669"/>
    <property type="project" value="UniProtKB-UniRule"/>
</dbReference>
<dbReference type="AlphaFoldDB" id="H5SJK0"/>
<reference evidence="3" key="2">
    <citation type="journal article" date="2012" name="PLoS ONE">
        <title>A Deeply Branching Thermophilic Bacterium with an Ancient Acetyl-CoA Pathway Dominates a Subsurface Ecosystem.</title>
        <authorList>
            <person name="Takami H."/>
            <person name="Noguchi H."/>
            <person name="Takaki Y."/>
            <person name="Uchiyama I."/>
            <person name="Toyoda A."/>
            <person name="Nishi S."/>
            <person name="Chee G.-J."/>
            <person name="Arai W."/>
            <person name="Nunoura T."/>
            <person name="Itoh T."/>
            <person name="Hattori M."/>
            <person name="Takai K."/>
        </authorList>
    </citation>
    <scope>NUCLEOTIDE SEQUENCE</scope>
</reference>
<reference evidence="3" key="1">
    <citation type="journal article" date="2005" name="Environ. Microbiol.">
        <title>Genetic and functional properties of uncultivated thermophilic crenarchaeotes from a subsurface gold mine as revealed by analysis of genome fragments.</title>
        <authorList>
            <person name="Nunoura T."/>
            <person name="Hirayama H."/>
            <person name="Takami H."/>
            <person name="Oida H."/>
            <person name="Nishi S."/>
            <person name="Shimamura S."/>
            <person name="Suzuki Y."/>
            <person name="Inagaki F."/>
            <person name="Takai K."/>
            <person name="Nealson K.H."/>
            <person name="Horikoshi K."/>
        </authorList>
    </citation>
    <scope>NUCLEOTIDE SEQUENCE</scope>
</reference>
<evidence type="ECO:0000256" key="2">
    <source>
        <dbReference type="HAMAP-Rule" id="MF_01074"/>
    </source>
</evidence>
<dbReference type="Pfam" id="PF01969">
    <property type="entry name" value="Ni_insertion"/>
    <property type="match status" value="1"/>
</dbReference>
<dbReference type="EMBL" id="AP011743">
    <property type="protein sequence ID" value="BAL56336.1"/>
    <property type="molecule type" value="Genomic_DNA"/>
</dbReference>
<proteinExistence type="inferred from homology"/>
<dbReference type="Gene3D" id="3.10.20.300">
    <property type="entry name" value="mk0293 like domain"/>
    <property type="match status" value="1"/>
</dbReference>
<keyword evidence="1 2" id="KW-0533">Nickel</keyword>
<dbReference type="PANTHER" id="PTHR36566">
    <property type="entry name" value="NICKEL INSERTION PROTEIN-RELATED"/>
    <property type="match status" value="1"/>
</dbReference>
<dbReference type="HAMAP" id="MF_01074">
    <property type="entry name" value="LarC"/>
    <property type="match status" value="1"/>
</dbReference>
<accession>H5SJK0</accession>
<dbReference type="PANTHER" id="PTHR36566:SF1">
    <property type="entry name" value="PYRIDINIUM-3,5-BISTHIOCARBOXYLIC ACID MONONUCLEOTIDE NICKEL INSERTION PROTEIN"/>
    <property type="match status" value="1"/>
</dbReference>
<name>H5SJK0_9BACT</name>
<evidence type="ECO:0000256" key="1">
    <source>
        <dbReference type="ARBA" id="ARBA00022596"/>
    </source>
</evidence>
<dbReference type="InterPro" id="IPR002822">
    <property type="entry name" value="Ni_insertion"/>
</dbReference>
<comment type="similarity">
    <text evidence="2">Belongs to the LarC family.</text>
</comment>
<dbReference type="GO" id="GO:0016829">
    <property type="term" value="F:lyase activity"/>
    <property type="evidence" value="ECO:0007669"/>
    <property type="project" value="UniProtKB-UniRule"/>
</dbReference>
<sequence length="389" mass="42814">MKIAYLDCFSGIAGDMFLAALLDADLITAQLLSEKLSQLGLGSVRVRTERVLRQGIRATHLRFETESDPQGHRHWAEIREMIERSFLTPAEKARAIAIFSALAQAEAKIHGVPIEDVHFHELGAVDSICDIVGAAVVIEALRIDRWYASKINVGSGVAETAHGTLPVPAPATLELLRDFPVYSSGIETELVTPTGAAIIRDLVSDFSMPAARWQQIGYGAGTKELSQPNVLRVLVGESIAHFESDETVVIETEIDDMNPELFPYVQQKLFDQGAKSVSAQSILMKKGRPGLLVRVLCDAPSVDKLCEILFRETTTLGAIYYSVQRKKLARKILEIHTQYGPVRVKLGLLGSEIINIAPEYEDCKKLADERGIALKEVYRAALEAARNLQ</sequence>
<keyword evidence="2" id="KW-0456">Lyase</keyword>
<protein>
    <recommendedName>
        <fullName evidence="2">Putative nickel insertion protein</fullName>
    </recommendedName>
</protein>
<dbReference type="NCBIfam" id="TIGR00299">
    <property type="entry name" value="nickel pincer cofactor biosynthesis protein LarC"/>
    <property type="match status" value="1"/>
</dbReference>
<evidence type="ECO:0000313" key="3">
    <source>
        <dbReference type="EMBL" id="BAL56336.1"/>
    </source>
</evidence>
<organism evidence="3">
    <name type="scientific">uncultured Acetothermia bacterium</name>
    <dbReference type="NCBI Taxonomy" id="236499"/>
    <lineage>
        <taxon>Bacteria</taxon>
        <taxon>Candidatus Bipolaricaulota</taxon>
        <taxon>environmental samples</taxon>
    </lineage>
</organism>
<gene>
    <name evidence="3" type="ORF">HGMM_F36B04C39</name>
</gene>